<name>A0A1E3VYD2_9HYPH</name>
<sequence>MGAGLLAGAELAGAASLYNVAKVHVDVTAKDAVIAREKGMAEAETRAMEILLRRLVPLSSQASLPTFSHGEIEGLVAGIAIRSEKTSATRYIGVLDVRFYPGSVQQLLISRSIPFVDAPASAISILPVMLEGDGVAHDASADWRAAWERLDLENGVAPATLVAPREDLDARTVRAVLAGDVDAYAGLRSLYGYGGLVVAAGEIAGGFFRVRLAGEDAAGRVDAVVTSAVDASDRGATADAGAWVGHSSNGAGRRVSIRGTRKPPTGCSGAVHSTRTRSPRRTRRRSAPLTRSSSSSAQGTGSRFILGFSGWKGFATSR</sequence>
<evidence type="ECO:0000256" key="1">
    <source>
        <dbReference type="SAM" id="MobiDB-lite"/>
    </source>
</evidence>
<evidence type="ECO:0000313" key="3">
    <source>
        <dbReference type="Proteomes" id="UP000094501"/>
    </source>
</evidence>
<dbReference type="Proteomes" id="UP000094501">
    <property type="component" value="Unassembled WGS sequence"/>
</dbReference>
<accession>A0A1E3VYD2</accession>
<feature type="region of interest" description="Disordered" evidence="1">
    <location>
        <begin position="240"/>
        <end position="300"/>
    </location>
</feature>
<comment type="caution">
    <text evidence="2">The sequence shown here is derived from an EMBL/GenBank/DDBJ whole genome shotgun (WGS) entry which is preliminary data.</text>
</comment>
<gene>
    <name evidence="2" type="ORF">AUC68_08935</name>
</gene>
<feature type="compositionally biased region" description="Basic residues" evidence="1">
    <location>
        <begin position="274"/>
        <end position="286"/>
    </location>
</feature>
<dbReference type="STRING" id="1774968.AUC68_08935"/>
<proteinExistence type="predicted"/>
<keyword evidence="3" id="KW-1185">Reference proteome</keyword>
<organism evidence="2 3">
    <name type="scientific">Methyloceanibacter methanicus</name>
    <dbReference type="NCBI Taxonomy" id="1774968"/>
    <lineage>
        <taxon>Bacteria</taxon>
        <taxon>Pseudomonadati</taxon>
        <taxon>Pseudomonadota</taxon>
        <taxon>Alphaproteobacteria</taxon>
        <taxon>Hyphomicrobiales</taxon>
        <taxon>Hyphomicrobiaceae</taxon>
        <taxon>Methyloceanibacter</taxon>
    </lineage>
</organism>
<dbReference type="AlphaFoldDB" id="A0A1E3VYD2"/>
<reference evidence="2 3" key="1">
    <citation type="journal article" date="2016" name="Environ. Microbiol.">
        <title>New Methyloceanibacter diversity from North Sea sediments includes methanotroph containing solely the soluble methane monooxygenase.</title>
        <authorList>
            <person name="Vekeman B."/>
            <person name="Kerckhof F.M."/>
            <person name="Cremers G."/>
            <person name="de Vos P."/>
            <person name="Vandamme P."/>
            <person name="Boon N."/>
            <person name="Op den Camp H.J."/>
            <person name="Heylen K."/>
        </authorList>
    </citation>
    <scope>NUCLEOTIDE SEQUENCE [LARGE SCALE GENOMIC DNA]</scope>
    <source>
        <strain evidence="2 3">R-67174</strain>
    </source>
</reference>
<protein>
    <submittedName>
        <fullName evidence="2">Uncharacterized protein</fullName>
    </submittedName>
</protein>
<evidence type="ECO:0000313" key="2">
    <source>
        <dbReference type="EMBL" id="ODR98530.1"/>
    </source>
</evidence>
<dbReference type="EMBL" id="LPWG01000013">
    <property type="protein sequence ID" value="ODR98530.1"/>
    <property type="molecule type" value="Genomic_DNA"/>
</dbReference>
<feature type="compositionally biased region" description="Low complexity" evidence="1">
    <location>
        <begin position="287"/>
        <end position="296"/>
    </location>
</feature>